<evidence type="ECO:0000313" key="3">
    <source>
        <dbReference type="EMBL" id="MCG2622491.1"/>
    </source>
</evidence>
<dbReference type="EMBL" id="JAKLTQ010000007">
    <property type="protein sequence ID" value="MCG2622491.1"/>
    <property type="molecule type" value="Genomic_DNA"/>
</dbReference>
<feature type="transmembrane region" description="Helical" evidence="2">
    <location>
        <begin position="82"/>
        <end position="100"/>
    </location>
</feature>
<feature type="compositionally biased region" description="Low complexity" evidence="1">
    <location>
        <begin position="104"/>
        <end position="120"/>
    </location>
</feature>
<keyword evidence="2" id="KW-1133">Transmembrane helix</keyword>
<feature type="transmembrane region" description="Helical" evidence="2">
    <location>
        <begin position="20"/>
        <end position="36"/>
    </location>
</feature>
<evidence type="ECO:0000313" key="4">
    <source>
        <dbReference type="Proteomes" id="UP001165368"/>
    </source>
</evidence>
<keyword evidence="4" id="KW-1185">Reference proteome</keyword>
<name>A0ABS9L792_9MICC</name>
<evidence type="ECO:0000256" key="1">
    <source>
        <dbReference type="SAM" id="MobiDB-lite"/>
    </source>
</evidence>
<keyword evidence="2" id="KW-0812">Transmembrane</keyword>
<sequence>MDAVLRQTAFLGFWHELRFWWAPGMVLGLLLGAVGSRIGRPGLTGLLAGLTIPIGAAVEAALLPHYPAGSAAGAALDWARQAMWAAAGTAAVVVLIRAAVVSPRPAAAPPAAARIPAAGSRGRDPVRVPGRRR</sequence>
<protein>
    <submittedName>
        <fullName evidence="3">Uncharacterized protein</fullName>
    </submittedName>
</protein>
<comment type="caution">
    <text evidence="3">The sequence shown here is derived from an EMBL/GenBank/DDBJ whole genome shotgun (WGS) entry which is preliminary data.</text>
</comment>
<dbReference type="Proteomes" id="UP001165368">
    <property type="component" value="Unassembled WGS sequence"/>
</dbReference>
<accession>A0ABS9L792</accession>
<proteinExistence type="predicted"/>
<feature type="region of interest" description="Disordered" evidence="1">
    <location>
        <begin position="104"/>
        <end position="133"/>
    </location>
</feature>
<feature type="transmembrane region" description="Helical" evidence="2">
    <location>
        <begin position="43"/>
        <end position="62"/>
    </location>
</feature>
<reference evidence="3" key="1">
    <citation type="submission" date="2022-01" db="EMBL/GenBank/DDBJ databases">
        <authorList>
            <person name="Jo J.-H."/>
            <person name="Im W.-T."/>
        </authorList>
    </citation>
    <scope>NUCLEOTIDE SEQUENCE</scope>
    <source>
        <strain evidence="3">I2-34</strain>
    </source>
</reference>
<evidence type="ECO:0000256" key="2">
    <source>
        <dbReference type="SAM" id="Phobius"/>
    </source>
</evidence>
<organism evidence="3 4">
    <name type="scientific">Arthrobacter hankyongi</name>
    <dbReference type="NCBI Taxonomy" id="2904801"/>
    <lineage>
        <taxon>Bacteria</taxon>
        <taxon>Bacillati</taxon>
        <taxon>Actinomycetota</taxon>
        <taxon>Actinomycetes</taxon>
        <taxon>Micrococcales</taxon>
        <taxon>Micrococcaceae</taxon>
        <taxon>Arthrobacter</taxon>
    </lineage>
</organism>
<keyword evidence="2" id="KW-0472">Membrane</keyword>
<gene>
    <name evidence="3" type="ORF">LVY72_11255</name>
</gene>